<feature type="domain" description="AB hydrolase-1" evidence="2">
    <location>
        <begin position="13"/>
        <end position="121"/>
    </location>
</feature>
<protein>
    <submittedName>
        <fullName evidence="3">Alpha/beta fold hydrolase</fullName>
    </submittedName>
</protein>
<dbReference type="PRINTS" id="PR00111">
    <property type="entry name" value="ABHYDROLASE"/>
</dbReference>
<dbReference type="SUPFAM" id="SSF53474">
    <property type="entry name" value="alpha/beta-Hydrolases"/>
    <property type="match status" value="1"/>
</dbReference>
<proteinExistence type="predicted"/>
<evidence type="ECO:0000313" key="3">
    <source>
        <dbReference type="EMBL" id="HHE55136.1"/>
    </source>
</evidence>
<comment type="caution">
    <text evidence="3">The sequence shown here is derived from an EMBL/GenBank/DDBJ whole genome shotgun (WGS) entry which is preliminary data.</text>
</comment>
<dbReference type="InterPro" id="IPR000073">
    <property type="entry name" value="AB_hydrolase_1"/>
</dbReference>
<dbReference type="Pfam" id="PF00561">
    <property type="entry name" value="Abhydrolase_1"/>
    <property type="match status" value="1"/>
</dbReference>
<sequence length="262" mass="30306">MKLFYREFGQGEPFLILHGLFGMSDNWLSIGRRLAQYFHVFLLDLRNHGQSPHCDEMNYSNMAEDLFEFITDHKLTKPVVLGHSMGGKVAMQFALSFTEMVSRLIVVDIVPRAYFHSHFKNFLEILLALDLKHFKTRMEIDRFLSKKIPQAAIRQFLLKNLKRNENHQLEWKLNLPAIYRNLDQILAGVSAEKSFSGAALFLKGERSDYIKQKDHAQIKKLFPGAQVRIIQGATHWVHADAPDQLLNKVLNFIQRNGGQNDD</sequence>
<dbReference type="EMBL" id="DRTD01000375">
    <property type="protein sequence ID" value="HHE55136.1"/>
    <property type="molecule type" value="Genomic_DNA"/>
</dbReference>
<dbReference type="InterPro" id="IPR029058">
    <property type="entry name" value="AB_hydrolase_fold"/>
</dbReference>
<dbReference type="Gene3D" id="3.40.50.1820">
    <property type="entry name" value="alpha/beta hydrolase"/>
    <property type="match status" value="1"/>
</dbReference>
<dbReference type="AlphaFoldDB" id="A0A7V5LJ43"/>
<gene>
    <name evidence="3" type="ORF">ENL21_05090</name>
</gene>
<organism evidence="3">
    <name type="scientific">Caldithrix abyssi</name>
    <dbReference type="NCBI Taxonomy" id="187145"/>
    <lineage>
        <taxon>Bacteria</taxon>
        <taxon>Pseudomonadati</taxon>
        <taxon>Calditrichota</taxon>
        <taxon>Calditrichia</taxon>
        <taxon>Calditrichales</taxon>
        <taxon>Calditrichaceae</taxon>
        <taxon>Caldithrix</taxon>
    </lineage>
</organism>
<dbReference type="PANTHER" id="PTHR46118:SF4">
    <property type="entry name" value="PROTEIN ABHD11"/>
    <property type="match status" value="1"/>
</dbReference>
<dbReference type="Proteomes" id="UP000886111">
    <property type="component" value="Unassembled WGS sequence"/>
</dbReference>
<dbReference type="PANTHER" id="PTHR46118">
    <property type="entry name" value="PROTEIN ABHD11"/>
    <property type="match status" value="1"/>
</dbReference>
<reference evidence="3" key="1">
    <citation type="journal article" date="2020" name="mSystems">
        <title>Genome- and Community-Level Interaction Insights into Carbon Utilization and Element Cycling Functions of Hydrothermarchaeota in Hydrothermal Sediment.</title>
        <authorList>
            <person name="Zhou Z."/>
            <person name="Liu Y."/>
            <person name="Xu W."/>
            <person name="Pan J."/>
            <person name="Luo Z.H."/>
            <person name="Li M."/>
        </authorList>
    </citation>
    <scope>NUCLEOTIDE SEQUENCE [LARGE SCALE GENOMIC DNA]</scope>
    <source>
        <strain evidence="3">HyVt-76</strain>
    </source>
</reference>
<evidence type="ECO:0000256" key="1">
    <source>
        <dbReference type="ARBA" id="ARBA00022801"/>
    </source>
</evidence>
<evidence type="ECO:0000259" key="2">
    <source>
        <dbReference type="Pfam" id="PF00561"/>
    </source>
</evidence>
<name>A0A7V5LJ43_CALAY</name>
<keyword evidence="1 3" id="KW-0378">Hydrolase</keyword>
<accession>A0A7V5LJ43</accession>
<dbReference type="GO" id="GO:0016787">
    <property type="term" value="F:hydrolase activity"/>
    <property type="evidence" value="ECO:0007669"/>
    <property type="project" value="UniProtKB-KW"/>
</dbReference>